<protein>
    <submittedName>
        <fullName evidence="1">Uncharacterized protein</fullName>
    </submittedName>
</protein>
<reference evidence="1" key="2">
    <citation type="journal article" date="2021" name="PeerJ">
        <title>Extensive microbial diversity within the chicken gut microbiome revealed by metagenomics and culture.</title>
        <authorList>
            <person name="Gilroy R."/>
            <person name="Ravi A."/>
            <person name="Getino M."/>
            <person name="Pursley I."/>
            <person name="Horton D.L."/>
            <person name="Alikhan N.F."/>
            <person name="Baker D."/>
            <person name="Gharbi K."/>
            <person name="Hall N."/>
            <person name="Watson M."/>
            <person name="Adriaenssens E.M."/>
            <person name="Foster-Nyarko E."/>
            <person name="Jarju S."/>
            <person name="Secka A."/>
            <person name="Antonio M."/>
            <person name="Oren A."/>
            <person name="Chaudhuri R.R."/>
            <person name="La Ragione R."/>
            <person name="Hildebrand F."/>
            <person name="Pallen M.J."/>
        </authorList>
    </citation>
    <scope>NUCLEOTIDE SEQUENCE</scope>
    <source>
        <strain evidence="1">CHK154-7741</strain>
    </source>
</reference>
<accession>A0A9D1MYZ8</accession>
<sequence>MINRIISFKQLPVRICDNKKLPKKYTVCIENNTDVFVRNYNNPHGNNFVASVDTKKLSNMAKNRFGINLDNKTLENGLMSVTNEKNKGKGLGVVMHLNNVINLLENDLERIELKALPTAVLFHGKMKFEPNLYDYESILETMLAISQKDCTKFPDLKQVVEDAGNYFDEAFESRGLKHTKEKIKEANSIVIRYIEIMSTKKLEPQDKVDYAFKNVLDMYLTKEKILENKDFFNALFKKFNIDYKI</sequence>
<dbReference type="AlphaFoldDB" id="A0A9D1MYZ8"/>
<dbReference type="Proteomes" id="UP000886748">
    <property type="component" value="Unassembled WGS sequence"/>
</dbReference>
<reference evidence="1" key="1">
    <citation type="submission" date="2020-10" db="EMBL/GenBank/DDBJ databases">
        <authorList>
            <person name="Gilroy R."/>
        </authorList>
    </citation>
    <scope>NUCLEOTIDE SEQUENCE</scope>
    <source>
        <strain evidence="1">CHK154-7741</strain>
    </source>
</reference>
<proteinExistence type="predicted"/>
<organism evidence="1 2">
    <name type="scientific">Candidatus Limenecus avicola</name>
    <dbReference type="NCBI Taxonomy" id="2840847"/>
    <lineage>
        <taxon>Bacteria</taxon>
        <taxon>Bacillati</taxon>
        <taxon>Bacillota</taxon>
        <taxon>Clostridia</taxon>
        <taxon>Eubacteriales</taxon>
        <taxon>Clostridiaceae</taxon>
        <taxon>Clostridiaceae incertae sedis</taxon>
        <taxon>Candidatus Limenecus</taxon>
    </lineage>
</organism>
<dbReference type="EMBL" id="DVOD01000020">
    <property type="protein sequence ID" value="HIU92072.1"/>
    <property type="molecule type" value="Genomic_DNA"/>
</dbReference>
<gene>
    <name evidence="1" type="ORF">IAD26_02935</name>
</gene>
<comment type="caution">
    <text evidence="1">The sequence shown here is derived from an EMBL/GenBank/DDBJ whole genome shotgun (WGS) entry which is preliminary data.</text>
</comment>
<evidence type="ECO:0000313" key="2">
    <source>
        <dbReference type="Proteomes" id="UP000886748"/>
    </source>
</evidence>
<evidence type="ECO:0000313" key="1">
    <source>
        <dbReference type="EMBL" id="HIU92072.1"/>
    </source>
</evidence>
<name>A0A9D1MYZ8_9CLOT</name>